<evidence type="ECO:0000313" key="3">
    <source>
        <dbReference type="Proteomes" id="UP000075243"/>
    </source>
</evidence>
<dbReference type="Pfam" id="PF03732">
    <property type="entry name" value="Retrotrans_gag"/>
    <property type="match status" value="1"/>
</dbReference>
<dbReference type="AlphaFoldDB" id="A0A151REI0"/>
<name>A0A151REI0_CAJCA</name>
<evidence type="ECO:0000313" key="2">
    <source>
        <dbReference type="EMBL" id="KYP40897.1"/>
    </source>
</evidence>
<accession>A0A151REI0</accession>
<dbReference type="Gramene" id="C.cajan_40462.t">
    <property type="protein sequence ID" value="C.cajan_40462.t"/>
    <property type="gene ID" value="C.cajan_40462"/>
</dbReference>
<dbReference type="OMA" id="KFLLRRC"/>
<dbReference type="InterPro" id="IPR005162">
    <property type="entry name" value="Retrotrans_gag_dom"/>
</dbReference>
<reference evidence="2" key="1">
    <citation type="journal article" date="2012" name="Nat. Biotechnol.">
        <title>Draft genome sequence of pigeonpea (Cajanus cajan), an orphan legume crop of resource-poor farmers.</title>
        <authorList>
            <person name="Varshney R.K."/>
            <person name="Chen W."/>
            <person name="Li Y."/>
            <person name="Bharti A.K."/>
            <person name="Saxena R.K."/>
            <person name="Schlueter J.A."/>
            <person name="Donoghue M.T."/>
            <person name="Azam S."/>
            <person name="Fan G."/>
            <person name="Whaley A.M."/>
            <person name="Farmer A.D."/>
            <person name="Sheridan J."/>
            <person name="Iwata A."/>
            <person name="Tuteja R."/>
            <person name="Penmetsa R.V."/>
            <person name="Wu W."/>
            <person name="Upadhyaya H.D."/>
            <person name="Yang S.P."/>
            <person name="Shah T."/>
            <person name="Saxena K.B."/>
            <person name="Michael T."/>
            <person name="McCombie W.R."/>
            <person name="Yang B."/>
            <person name="Zhang G."/>
            <person name="Yang H."/>
            <person name="Wang J."/>
            <person name="Spillane C."/>
            <person name="Cook D.R."/>
            <person name="May G.D."/>
            <person name="Xu X."/>
            <person name="Jackson S.A."/>
        </authorList>
    </citation>
    <scope>NUCLEOTIDE SEQUENCE [LARGE SCALE GENOMIC DNA]</scope>
</reference>
<feature type="domain" description="Retrotransposon gag" evidence="1">
    <location>
        <begin position="2"/>
        <end position="66"/>
    </location>
</feature>
<keyword evidence="3" id="KW-1185">Reference proteome</keyword>
<gene>
    <name evidence="2" type="ORF">KK1_037754</name>
</gene>
<proteinExistence type="predicted"/>
<evidence type="ECO:0000259" key="1">
    <source>
        <dbReference type="Pfam" id="PF03732"/>
    </source>
</evidence>
<dbReference type="EMBL" id="KQ483807">
    <property type="protein sequence ID" value="KYP40897.1"/>
    <property type="molecule type" value="Genomic_DNA"/>
</dbReference>
<protein>
    <recommendedName>
        <fullName evidence="1">Retrotransposon gag domain-containing protein</fullName>
    </recommendedName>
</protein>
<dbReference type="Proteomes" id="UP000075243">
    <property type="component" value="Unassembled WGS sequence"/>
</dbReference>
<organism evidence="2 3">
    <name type="scientific">Cajanus cajan</name>
    <name type="common">Pigeon pea</name>
    <name type="synonym">Cajanus indicus</name>
    <dbReference type="NCBI Taxonomy" id="3821"/>
    <lineage>
        <taxon>Eukaryota</taxon>
        <taxon>Viridiplantae</taxon>
        <taxon>Streptophyta</taxon>
        <taxon>Embryophyta</taxon>
        <taxon>Tracheophyta</taxon>
        <taxon>Spermatophyta</taxon>
        <taxon>Magnoliopsida</taxon>
        <taxon>eudicotyledons</taxon>
        <taxon>Gunneridae</taxon>
        <taxon>Pentapetalae</taxon>
        <taxon>rosids</taxon>
        <taxon>fabids</taxon>
        <taxon>Fabales</taxon>
        <taxon>Fabaceae</taxon>
        <taxon>Papilionoideae</taxon>
        <taxon>50 kb inversion clade</taxon>
        <taxon>NPAAA clade</taxon>
        <taxon>indigoferoid/millettioid clade</taxon>
        <taxon>Phaseoleae</taxon>
        <taxon>Cajanus</taxon>
    </lineage>
</organism>
<sequence length="109" mass="12462">MHQFLAKFFPFAKINQAKSEIVTFSQKEDELFSKAWEKYKFLLRRCLSHGFDDLTQVNIFLGGLQPRVKILLDASAGGSMRFKTSKEATDLIDALAANDYDLPAERESR</sequence>